<evidence type="ECO:0000313" key="2">
    <source>
        <dbReference type="Proteomes" id="UP000033260"/>
    </source>
</evidence>
<reference evidence="1 2" key="1">
    <citation type="submission" date="2015-02" db="EMBL/GenBank/DDBJ databases">
        <title>Complete Genome Sequencing of Pseudomonas putida S13.1.2.</title>
        <authorList>
            <person name="Chong T.M."/>
            <person name="Chan K.G."/>
            <person name="Dessaux Y."/>
        </authorList>
    </citation>
    <scope>NUCLEOTIDE SEQUENCE [LARGE SCALE GENOMIC DNA]</scope>
    <source>
        <strain evidence="1 2">S13.1.2</strain>
    </source>
</reference>
<evidence type="ECO:0008006" key="3">
    <source>
        <dbReference type="Google" id="ProtNLM"/>
    </source>
</evidence>
<proteinExistence type="predicted"/>
<dbReference type="AlphaFoldDB" id="A0AAU8RRU7"/>
<protein>
    <recommendedName>
        <fullName evidence="3">Lipoprotein</fullName>
    </recommendedName>
</protein>
<gene>
    <name evidence="1" type="ORF">N805_03805</name>
</gene>
<name>A0AAU8RRU7_PSEPU</name>
<dbReference type="Proteomes" id="UP000033260">
    <property type="component" value="Chromosome"/>
</dbReference>
<accession>A0AAU8RRU7</accession>
<evidence type="ECO:0000313" key="1">
    <source>
        <dbReference type="EMBL" id="AJQ46391.1"/>
    </source>
</evidence>
<sequence>MGRVREDEMLAIQERQIAETALQRYRLIYVADQRGDNPTLIYEARPLAELVTSASSGTRLASETAVICIDDPTPEACERVRAAVYAKLGLS</sequence>
<dbReference type="EMBL" id="CP010979">
    <property type="protein sequence ID" value="AJQ46391.1"/>
    <property type="molecule type" value="Genomic_DNA"/>
</dbReference>
<organism evidence="1 2">
    <name type="scientific">Pseudomonas putida S13.1.2</name>
    <dbReference type="NCBI Taxonomy" id="1384061"/>
    <lineage>
        <taxon>Bacteria</taxon>
        <taxon>Pseudomonadati</taxon>
        <taxon>Pseudomonadota</taxon>
        <taxon>Gammaproteobacteria</taxon>
        <taxon>Pseudomonadales</taxon>
        <taxon>Pseudomonadaceae</taxon>
        <taxon>Pseudomonas</taxon>
    </lineage>
</organism>